<sequence>MGELALRVGSGALVALELSANLQLSSALAHGISRRPLLNPFVPPLLPRQPLSPLVHAHAHTHTHAHTPLSSLPPHLLLPLALSHTDTAREIPRVPRSHATT</sequence>
<dbReference type="EMBL" id="JADYXP020000020">
    <property type="protein sequence ID" value="KAL0104175.1"/>
    <property type="molecule type" value="Genomic_DNA"/>
</dbReference>
<dbReference type="AlphaFoldDB" id="A0AAW2EQ77"/>
<comment type="caution">
    <text evidence="1">The sequence shown here is derived from an EMBL/GenBank/DDBJ whole genome shotgun (WGS) entry which is preliminary data.</text>
</comment>
<reference evidence="1 2" key="1">
    <citation type="submission" date="2023-03" db="EMBL/GenBank/DDBJ databases">
        <title>High recombination rates correlate with genetic variation in Cardiocondyla obscurior ants.</title>
        <authorList>
            <person name="Errbii M."/>
        </authorList>
    </citation>
    <scope>NUCLEOTIDE SEQUENCE [LARGE SCALE GENOMIC DNA]</scope>
    <source>
        <strain evidence="1">Alpha-2009</strain>
        <tissue evidence="1">Whole body</tissue>
    </source>
</reference>
<keyword evidence="2" id="KW-1185">Reference proteome</keyword>
<evidence type="ECO:0000313" key="2">
    <source>
        <dbReference type="Proteomes" id="UP001430953"/>
    </source>
</evidence>
<proteinExistence type="predicted"/>
<evidence type="ECO:0008006" key="3">
    <source>
        <dbReference type="Google" id="ProtNLM"/>
    </source>
</evidence>
<accession>A0AAW2EQ77</accession>
<evidence type="ECO:0000313" key="1">
    <source>
        <dbReference type="EMBL" id="KAL0104175.1"/>
    </source>
</evidence>
<protein>
    <recommendedName>
        <fullName evidence="3">Secreted protein</fullName>
    </recommendedName>
</protein>
<name>A0AAW2EQ77_9HYME</name>
<gene>
    <name evidence="1" type="ORF">PUN28_017113</name>
</gene>
<dbReference type="Proteomes" id="UP001430953">
    <property type="component" value="Unassembled WGS sequence"/>
</dbReference>
<organism evidence="1 2">
    <name type="scientific">Cardiocondyla obscurior</name>
    <dbReference type="NCBI Taxonomy" id="286306"/>
    <lineage>
        <taxon>Eukaryota</taxon>
        <taxon>Metazoa</taxon>
        <taxon>Ecdysozoa</taxon>
        <taxon>Arthropoda</taxon>
        <taxon>Hexapoda</taxon>
        <taxon>Insecta</taxon>
        <taxon>Pterygota</taxon>
        <taxon>Neoptera</taxon>
        <taxon>Endopterygota</taxon>
        <taxon>Hymenoptera</taxon>
        <taxon>Apocrita</taxon>
        <taxon>Aculeata</taxon>
        <taxon>Formicoidea</taxon>
        <taxon>Formicidae</taxon>
        <taxon>Myrmicinae</taxon>
        <taxon>Cardiocondyla</taxon>
    </lineage>
</organism>